<dbReference type="SUPFAM" id="SSF103515">
    <property type="entry name" value="Autotransporter"/>
    <property type="match status" value="1"/>
</dbReference>
<dbReference type="EMBL" id="LT629774">
    <property type="protein sequence ID" value="SDS62628.1"/>
    <property type="molecule type" value="Genomic_DNA"/>
</dbReference>
<dbReference type="InterPro" id="IPR045743">
    <property type="entry name" value="DUF6089"/>
</dbReference>
<dbReference type="Pfam" id="PF19573">
    <property type="entry name" value="DUF6089"/>
    <property type="match status" value="1"/>
</dbReference>
<dbReference type="STRING" id="1249933.SAMN04489797_2018"/>
<proteinExistence type="predicted"/>
<gene>
    <name evidence="2" type="ORF">SAMN04489797_2018</name>
</gene>
<accession>A0A1H1TQW9</accession>
<dbReference type="Proteomes" id="UP000198963">
    <property type="component" value="Chromosome I"/>
</dbReference>
<feature type="domain" description="DUF6089" evidence="1">
    <location>
        <begin position="49"/>
        <end position="273"/>
    </location>
</feature>
<name>A0A1H1TQW9_9FLAO</name>
<sequence>MGRRSQKLKQFYTIFTFKNCLSVRLFVSNYCAQIRIVIFANFENSMRYFFLLLLCTFIPRNVDAQIYEVGIFAGGSNFIGDVGATDYIAPNQAAFGILAKWNRSARHSFRASVIFSDLEGIDGKSDDPRRIERDYQFNTSVIEISLGMEFTFLEFDLHTIGAKGTPYLYSGITLANHDNYYFTTTGEYTSENTNSWAMGIPMVLGYKTNITNQLILAGEIGARYTFSDELDGSVPDSKDREALSFGNTNNNDWYMFTGITLTYTFGRRPCYCNF</sequence>
<reference evidence="2 3" key="1">
    <citation type="submission" date="2016-10" db="EMBL/GenBank/DDBJ databases">
        <authorList>
            <person name="Varghese N."/>
            <person name="Submissions S."/>
        </authorList>
    </citation>
    <scope>NUCLEOTIDE SEQUENCE [LARGE SCALE GENOMIC DNA]</scope>
    <source>
        <strain evidence="2 3">RHA_55</strain>
    </source>
</reference>
<evidence type="ECO:0000313" key="3">
    <source>
        <dbReference type="Proteomes" id="UP000198963"/>
    </source>
</evidence>
<protein>
    <recommendedName>
        <fullName evidence="1">DUF6089 domain-containing protein</fullName>
    </recommendedName>
</protein>
<dbReference type="AlphaFoldDB" id="A0A1H1TQW9"/>
<organism evidence="2 3">
    <name type="scientific">Winogradskyella sediminis</name>
    <dbReference type="NCBI Taxonomy" id="1382466"/>
    <lineage>
        <taxon>Bacteria</taxon>
        <taxon>Pseudomonadati</taxon>
        <taxon>Bacteroidota</taxon>
        <taxon>Flavobacteriia</taxon>
        <taxon>Flavobacteriales</taxon>
        <taxon>Flavobacteriaceae</taxon>
        <taxon>Winogradskyella</taxon>
    </lineage>
</organism>
<dbReference type="InterPro" id="IPR036709">
    <property type="entry name" value="Autotransporte_beta_dom_sf"/>
</dbReference>
<evidence type="ECO:0000259" key="1">
    <source>
        <dbReference type="Pfam" id="PF19573"/>
    </source>
</evidence>
<evidence type="ECO:0000313" key="2">
    <source>
        <dbReference type="EMBL" id="SDS62628.1"/>
    </source>
</evidence>
<keyword evidence="3" id="KW-1185">Reference proteome</keyword>